<feature type="transmembrane region" description="Helical" evidence="1">
    <location>
        <begin position="140"/>
        <end position="165"/>
    </location>
</feature>
<evidence type="ECO:0000256" key="1">
    <source>
        <dbReference type="SAM" id="Phobius"/>
    </source>
</evidence>
<dbReference type="Pfam" id="PF26225">
    <property type="entry name" value="DUF8051"/>
    <property type="match status" value="1"/>
</dbReference>
<keyword evidence="4" id="KW-1185">Reference proteome</keyword>
<dbReference type="OrthoDB" id="6658525at2"/>
<feature type="transmembrane region" description="Helical" evidence="1">
    <location>
        <begin position="98"/>
        <end position="119"/>
    </location>
</feature>
<dbReference type="Proteomes" id="UP000290191">
    <property type="component" value="Unassembled WGS sequence"/>
</dbReference>
<feature type="transmembrane region" description="Helical" evidence="1">
    <location>
        <begin position="39"/>
        <end position="62"/>
    </location>
</feature>
<evidence type="ECO:0000313" key="4">
    <source>
        <dbReference type="Proteomes" id="UP000290191"/>
    </source>
</evidence>
<keyword evidence="1" id="KW-0812">Transmembrane</keyword>
<dbReference type="RefSeq" id="WP_129083062.1">
    <property type="nucleotide sequence ID" value="NZ_CP041070.1"/>
</dbReference>
<comment type="caution">
    <text evidence="3">The sequence shown here is derived from an EMBL/GenBank/DDBJ whole genome shotgun (WGS) entry which is preliminary data.</text>
</comment>
<evidence type="ECO:0000313" key="3">
    <source>
        <dbReference type="EMBL" id="RXJ61129.1"/>
    </source>
</evidence>
<proteinExistence type="predicted"/>
<dbReference type="AlphaFoldDB" id="A0A4Q0XXW2"/>
<keyword evidence="1" id="KW-0472">Membrane</keyword>
<accession>A0A4Q0XXW2</accession>
<evidence type="ECO:0000259" key="2">
    <source>
        <dbReference type="Pfam" id="PF26225"/>
    </source>
</evidence>
<gene>
    <name evidence="3" type="ORF">CRV06_14690</name>
</gene>
<dbReference type="STRING" id="877500.GCA_000935065_00294"/>
<feature type="transmembrane region" description="Helical" evidence="1">
    <location>
        <begin position="74"/>
        <end position="92"/>
    </location>
</feature>
<organism evidence="3 4">
    <name type="scientific">Halarcobacter anaerophilus</name>
    <dbReference type="NCBI Taxonomy" id="877500"/>
    <lineage>
        <taxon>Bacteria</taxon>
        <taxon>Pseudomonadati</taxon>
        <taxon>Campylobacterota</taxon>
        <taxon>Epsilonproteobacteria</taxon>
        <taxon>Campylobacterales</taxon>
        <taxon>Arcobacteraceae</taxon>
        <taxon>Halarcobacter</taxon>
    </lineage>
</organism>
<dbReference type="EMBL" id="PDKO01000021">
    <property type="protein sequence ID" value="RXJ61129.1"/>
    <property type="molecule type" value="Genomic_DNA"/>
</dbReference>
<reference evidence="3 4" key="1">
    <citation type="submission" date="2017-10" db="EMBL/GenBank/DDBJ databases">
        <title>Genomics of the genus Arcobacter.</title>
        <authorList>
            <person name="Perez-Cataluna A."/>
            <person name="Figueras M.J."/>
        </authorList>
    </citation>
    <scope>NUCLEOTIDE SEQUENCE [LARGE SCALE GENOMIC DNA]</scope>
    <source>
        <strain evidence="3 4">DSM 24636</strain>
    </source>
</reference>
<sequence length="168" mass="18900">MKNNYIISILLITLSILLTILVPGGPVETRDFSHYSVEILSLFNIFLTALGIVSFVVAFLVIKKKSYSLLMSKIIALLYILVYFLDLFKIFPTSKTDMPIALFIIEIVSILLATVLFYFCSKKNAIKSKNKESLTFEFSVYKLLIVFFILLFATAIIIFATNAAMGQG</sequence>
<feature type="domain" description="DUF8051" evidence="2">
    <location>
        <begin position="3"/>
        <end position="122"/>
    </location>
</feature>
<protein>
    <recommendedName>
        <fullName evidence="2">DUF8051 domain-containing protein</fullName>
    </recommendedName>
</protein>
<name>A0A4Q0XXW2_9BACT</name>
<dbReference type="InterPro" id="IPR058364">
    <property type="entry name" value="DUF8051"/>
</dbReference>
<keyword evidence="1" id="KW-1133">Transmembrane helix</keyword>